<proteinExistence type="predicted"/>
<sequence>MNLRRSFFLGCAFLLGIGALAACSSGSSSGPGTTTSPAAPALTVNLIGSLQSVGQTAVLQVSQQGYLGPFTISSSNGAVLGLQQKLQSTQRAPKAAGPQTIISPNGQAYVSALSPGSASLTINGYGGLIAVPTQLQNITVGTATPSPSPSPSPTTAPTPTPVPTPTPTPTPNPLAVAPSSLALTGTGASNAQTLVVTETGYTGTFTESDTCSTIATVTPSSGAGPSFTFTVTGVNAGTCTATFADTNGQHVTANIGVTTTGVVIQ</sequence>
<dbReference type="EMBL" id="CABL01000005">
    <property type="protein sequence ID" value="CBH75109.1"/>
    <property type="molecule type" value="Genomic_DNA"/>
</dbReference>
<gene>
    <name evidence="2" type="ORF">CARN1_0284</name>
</gene>
<reference evidence="2" key="1">
    <citation type="submission" date="2009-10" db="EMBL/GenBank/DDBJ databases">
        <title>Diversity of trophic interactions inside an arsenic-rich microbial ecosystem.</title>
        <authorList>
            <person name="Bertin P.N."/>
            <person name="Heinrich-Salmeron A."/>
            <person name="Pelletier E."/>
            <person name="Goulhen-Chollet F."/>
            <person name="Arsene-Ploetze F."/>
            <person name="Gallien S."/>
            <person name="Calteau A."/>
            <person name="Vallenet D."/>
            <person name="Casiot C."/>
            <person name="Chane-Woon-Ming B."/>
            <person name="Giloteaux L."/>
            <person name="Barakat M."/>
            <person name="Bonnefoy V."/>
            <person name="Bruneel O."/>
            <person name="Chandler M."/>
            <person name="Cleiss J."/>
            <person name="Duran R."/>
            <person name="Elbaz-Poulichet F."/>
            <person name="Fonknechten N."/>
            <person name="Lauga B."/>
            <person name="Mornico D."/>
            <person name="Ortet P."/>
            <person name="Schaeffer C."/>
            <person name="Siguier P."/>
            <person name="Alexander Thil Smith A."/>
            <person name="Van Dorsselaer A."/>
            <person name="Weissenbach J."/>
            <person name="Medigue C."/>
            <person name="Le Paslier D."/>
        </authorList>
    </citation>
    <scope>NUCLEOTIDE SEQUENCE</scope>
</reference>
<name>E6PF73_9ZZZZ</name>
<dbReference type="AlphaFoldDB" id="E6PF73"/>
<evidence type="ECO:0000313" key="2">
    <source>
        <dbReference type="EMBL" id="CBH75109.1"/>
    </source>
</evidence>
<dbReference type="PROSITE" id="PS51257">
    <property type="entry name" value="PROKAR_LIPOPROTEIN"/>
    <property type="match status" value="1"/>
</dbReference>
<organism evidence="2">
    <name type="scientific">mine drainage metagenome</name>
    <dbReference type="NCBI Taxonomy" id="410659"/>
    <lineage>
        <taxon>unclassified sequences</taxon>
        <taxon>metagenomes</taxon>
        <taxon>ecological metagenomes</taxon>
    </lineage>
</organism>
<accession>E6PF73</accession>
<feature type="compositionally biased region" description="Pro residues" evidence="1">
    <location>
        <begin position="146"/>
        <end position="172"/>
    </location>
</feature>
<protein>
    <submittedName>
        <fullName evidence="2">Uncharacterized protein</fullName>
    </submittedName>
</protein>
<comment type="caution">
    <text evidence="2">The sequence shown here is derived from an EMBL/GenBank/DDBJ whole genome shotgun (WGS) entry which is preliminary data.</text>
</comment>
<evidence type="ECO:0000256" key="1">
    <source>
        <dbReference type="SAM" id="MobiDB-lite"/>
    </source>
</evidence>
<feature type="region of interest" description="Disordered" evidence="1">
    <location>
        <begin position="139"/>
        <end position="174"/>
    </location>
</feature>